<keyword evidence="3" id="KW-0964">Secreted</keyword>
<dbReference type="AlphaFoldDB" id="A9GHI6"/>
<dbReference type="NCBIfam" id="TIGR03361">
    <property type="entry name" value="VI_Rhs_Vgr"/>
    <property type="match status" value="1"/>
</dbReference>
<dbReference type="NCBIfam" id="TIGR01646">
    <property type="entry name" value="vgr_GE"/>
    <property type="match status" value="1"/>
</dbReference>
<dbReference type="HOGENOM" id="CLU_004121_7_3_7"/>
<dbReference type="Pfam" id="PF22178">
    <property type="entry name" value="Gp5_trimer_C"/>
    <property type="match status" value="1"/>
</dbReference>
<comment type="similarity">
    <text evidence="2">Belongs to the VgrG protein family.</text>
</comment>
<dbReference type="InterPro" id="IPR006531">
    <property type="entry name" value="Gp5/Vgr_OB"/>
</dbReference>
<protein>
    <submittedName>
        <fullName evidence="6">Uncharacterized protein</fullName>
    </submittedName>
</protein>
<dbReference type="Pfam" id="PF04717">
    <property type="entry name" value="Phage_base_V"/>
    <property type="match status" value="1"/>
</dbReference>
<dbReference type="Pfam" id="PF05954">
    <property type="entry name" value="Phage_GPD"/>
    <property type="match status" value="1"/>
</dbReference>
<dbReference type="BioCyc" id="SCEL448385:SCE_RS47705-MONOMER"/>
<feature type="domain" description="Gp5/Type VI secretion system Vgr C-terminal trimerisation" evidence="5">
    <location>
        <begin position="461"/>
        <end position="564"/>
    </location>
</feature>
<evidence type="ECO:0000256" key="2">
    <source>
        <dbReference type="ARBA" id="ARBA00005558"/>
    </source>
</evidence>
<dbReference type="PANTHER" id="PTHR32305:SF15">
    <property type="entry name" value="PROTEIN RHSA-RELATED"/>
    <property type="match status" value="1"/>
</dbReference>
<comment type="subcellular location">
    <subcellularLocation>
        <location evidence="1">Secreted</location>
    </subcellularLocation>
</comment>
<dbReference type="STRING" id="448385.sce9329"/>
<accession>A9GHI6</accession>
<dbReference type="SUPFAM" id="SSF69349">
    <property type="entry name" value="Phage fibre proteins"/>
    <property type="match status" value="1"/>
</dbReference>
<dbReference type="InterPro" id="IPR037026">
    <property type="entry name" value="Vgr_OB-fold_dom_sf"/>
</dbReference>
<dbReference type="Proteomes" id="UP000002139">
    <property type="component" value="Chromosome"/>
</dbReference>
<dbReference type="Gene3D" id="2.40.50.230">
    <property type="entry name" value="Gp5 N-terminal domain"/>
    <property type="match status" value="1"/>
</dbReference>
<dbReference type="InterPro" id="IPR054030">
    <property type="entry name" value="Gp5_Vgr_C"/>
</dbReference>
<sequence length="652" mass="71440">MPYSQAKTILALHSPLGPDALALVRIHGEERLSGLFRFELDLLSEERAIDFASIVGQGITAVIRLSSGGERTIHGVVTRFRQAGRVHVDGGQPRTAYRAEIHPWLWFLTRTTDSRIFQDRSVPDIVKQIFDDLGFSDYKDELTGSYAPREVCVQYQETAFQFISRLLEEEGIYYYFQHEDGKHTLVLGDDSAGNPRCPDLGDVRYVGAADTSTRDEDAMTVCELIGEVVAGSYAATDYNFKAPSTSLLSQASGGGAKLALFEYPGGYADKSAGDAIATRRIEAEEGVARRLVGSSFCRAFTAGHAFQLVQHERSDVNGEYLLLAVTHSADNDEYQNSFEAMPMQSPFRPARVTPRPIIAGAQTAVVVGKSGEEIWTDEFGRIKVQFHWDRYGKRDENSSCWIRVAQSWAGKGWGSWYLPRVGQEVVVSFLGGDPDRPLCTGSVYNADQTVPYALPGEQTKSTLLSRSSKGGSAGNELRFEDKKDSEELFMHAQKDMVVDVENDWTIGVKHDQSITIDNDQTLAVGGDQTISVEKSRTVTIDKGDDLLTVGKGNRTIDVSKGNESHAVKGTRDLTVEGHETHTNKANFTQEVKGNHVLKVKGNLVIEAKTVTIKSEQAMTLKAGKALKGEAGADLTLKGDGKVAIKGSEVKNN</sequence>
<dbReference type="Gene3D" id="2.30.110.50">
    <property type="match status" value="1"/>
</dbReference>
<keyword evidence="7" id="KW-1185">Reference proteome</keyword>
<dbReference type="Gene3D" id="3.55.50.10">
    <property type="entry name" value="Baseplate protein-like domains"/>
    <property type="match status" value="1"/>
</dbReference>
<dbReference type="RefSeq" id="WP_012241937.1">
    <property type="nucleotide sequence ID" value="NC_010162.1"/>
</dbReference>
<evidence type="ECO:0000256" key="1">
    <source>
        <dbReference type="ARBA" id="ARBA00004613"/>
    </source>
</evidence>
<dbReference type="SUPFAM" id="SSF69279">
    <property type="entry name" value="Phage tail proteins"/>
    <property type="match status" value="2"/>
</dbReference>
<name>A9GHI6_SORC5</name>
<dbReference type="PANTHER" id="PTHR32305">
    <property type="match status" value="1"/>
</dbReference>
<dbReference type="InterPro" id="IPR050708">
    <property type="entry name" value="T6SS_VgrG/RHS"/>
</dbReference>
<evidence type="ECO:0000259" key="5">
    <source>
        <dbReference type="Pfam" id="PF22178"/>
    </source>
</evidence>
<evidence type="ECO:0000259" key="4">
    <source>
        <dbReference type="Pfam" id="PF04717"/>
    </source>
</evidence>
<feature type="domain" description="Gp5/Type VI secretion system Vgr protein OB-fold" evidence="4">
    <location>
        <begin position="377"/>
        <end position="444"/>
    </location>
</feature>
<dbReference type="Gene3D" id="4.10.220.110">
    <property type="match status" value="1"/>
</dbReference>
<dbReference type="KEGG" id="scl:sce9329"/>
<gene>
    <name evidence="6" type="ordered locus">sce9329</name>
</gene>
<dbReference type="FunFam" id="3.55.50.10:FF:000001">
    <property type="entry name" value="Actin cross-linking toxin VgrG1"/>
    <property type="match status" value="1"/>
</dbReference>
<evidence type="ECO:0000313" key="6">
    <source>
        <dbReference type="EMBL" id="CAN99502.1"/>
    </source>
</evidence>
<reference evidence="6 7" key="1">
    <citation type="journal article" date="2007" name="Nat. Biotechnol.">
        <title>Complete genome sequence of the myxobacterium Sorangium cellulosum.</title>
        <authorList>
            <person name="Schneiker S."/>
            <person name="Perlova O."/>
            <person name="Kaiser O."/>
            <person name="Gerth K."/>
            <person name="Alici A."/>
            <person name="Altmeyer M.O."/>
            <person name="Bartels D."/>
            <person name="Bekel T."/>
            <person name="Beyer S."/>
            <person name="Bode E."/>
            <person name="Bode H.B."/>
            <person name="Bolten C.J."/>
            <person name="Choudhuri J.V."/>
            <person name="Doss S."/>
            <person name="Elnakady Y.A."/>
            <person name="Frank B."/>
            <person name="Gaigalat L."/>
            <person name="Goesmann A."/>
            <person name="Groeger C."/>
            <person name="Gross F."/>
            <person name="Jelsbak L."/>
            <person name="Jelsbak L."/>
            <person name="Kalinowski J."/>
            <person name="Kegler C."/>
            <person name="Knauber T."/>
            <person name="Konietzny S."/>
            <person name="Kopp M."/>
            <person name="Krause L."/>
            <person name="Krug D."/>
            <person name="Linke B."/>
            <person name="Mahmud T."/>
            <person name="Martinez-Arias R."/>
            <person name="McHardy A.C."/>
            <person name="Merai M."/>
            <person name="Meyer F."/>
            <person name="Mormann S."/>
            <person name="Munoz-Dorado J."/>
            <person name="Perez J."/>
            <person name="Pradella S."/>
            <person name="Rachid S."/>
            <person name="Raddatz G."/>
            <person name="Rosenau F."/>
            <person name="Rueckert C."/>
            <person name="Sasse F."/>
            <person name="Scharfe M."/>
            <person name="Schuster S.C."/>
            <person name="Suen G."/>
            <person name="Treuner-Lange A."/>
            <person name="Velicer G.J."/>
            <person name="Vorholter F.-J."/>
            <person name="Weissman K.J."/>
            <person name="Welch R.D."/>
            <person name="Wenzel S.C."/>
            <person name="Whitworth D.E."/>
            <person name="Wilhelm S."/>
            <person name="Wittmann C."/>
            <person name="Bloecker H."/>
            <person name="Puehler A."/>
            <person name="Mueller R."/>
        </authorList>
    </citation>
    <scope>NUCLEOTIDE SEQUENCE [LARGE SCALE GENOMIC DNA]</scope>
    <source>
        <strain evidence="7">So ce56</strain>
    </source>
</reference>
<dbReference type="OrthoDB" id="5482463at2"/>
<evidence type="ECO:0000313" key="7">
    <source>
        <dbReference type="Proteomes" id="UP000002139"/>
    </source>
</evidence>
<dbReference type="GO" id="GO:0005576">
    <property type="term" value="C:extracellular region"/>
    <property type="evidence" value="ECO:0007669"/>
    <property type="project" value="UniProtKB-SubCell"/>
</dbReference>
<dbReference type="InterPro" id="IPR017847">
    <property type="entry name" value="T6SS_RhsGE_Vgr_subset"/>
</dbReference>
<organism evidence="6 7">
    <name type="scientific">Sorangium cellulosum (strain So ce56)</name>
    <name type="common">Polyangium cellulosum (strain So ce56)</name>
    <dbReference type="NCBI Taxonomy" id="448385"/>
    <lineage>
        <taxon>Bacteria</taxon>
        <taxon>Pseudomonadati</taxon>
        <taxon>Myxococcota</taxon>
        <taxon>Polyangia</taxon>
        <taxon>Polyangiales</taxon>
        <taxon>Polyangiaceae</taxon>
        <taxon>Sorangium</taxon>
    </lineage>
</organism>
<proteinExistence type="inferred from homology"/>
<dbReference type="EMBL" id="AM746676">
    <property type="protein sequence ID" value="CAN99502.1"/>
    <property type="molecule type" value="Genomic_DNA"/>
</dbReference>
<dbReference type="InterPro" id="IPR006533">
    <property type="entry name" value="T6SS_Vgr_RhsGE"/>
</dbReference>
<evidence type="ECO:0000256" key="3">
    <source>
        <dbReference type="ARBA" id="ARBA00022525"/>
    </source>
</evidence>
<dbReference type="eggNOG" id="COG3501">
    <property type="taxonomic scope" value="Bacteria"/>
</dbReference>
<dbReference type="SUPFAM" id="SSF69255">
    <property type="entry name" value="gp5 N-terminal domain-like"/>
    <property type="match status" value="1"/>
</dbReference>